<name>A0A7G5GRJ7_9BACT</name>
<dbReference type="RefSeq" id="WP_182458771.1">
    <property type="nucleotide sequence ID" value="NZ_CP059732.1"/>
</dbReference>
<evidence type="ECO:0000313" key="1">
    <source>
        <dbReference type="EMBL" id="QMW01489.1"/>
    </source>
</evidence>
<gene>
    <name evidence="1" type="ORF">H3H32_26535</name>
</gene>
<organism evidence="1 2">
    <name type="scientific">Spirosoma foliorum</name>
    <dbReference type="NCBI Taxonomy" id="2710596"/>
    <lineage>
        <taxon>Bacteria</taxon>
        <taxon>Pseudomonadati</taxon>
        <taxon>Bacteroidota</taxon>
        <taxon>Cytophagia</taxon>
        <taxon>Cytophagales</taxon>
        <taxon>Cytophagaceae</taxon>
        <taxon>Spirosoma</taxon>
    </lineage>
</organism>
<evidence type="ECO:0000313" key="2">
    <source>
        <dbReference type="Proteomes" id="UP000515369"/>
    </source>
</evidence>
<proteinExistence type="predicted"/>
<dbReference type="Proteomes" id="UP000515369">
    <property type="component" value="Chromosome"/>
</dbReference>
<sequence length="88" mass="9873">MDQASKLQKIRDAMTDDDWDKALKIAASFQRLGEHKEAIEKAASAVSSPNFYRSLGEDIDKLKSDGIAALKSRFNKSWEESQRKKNGA</sequence>
<keyword evidence="2" id="KW-1185">Reference proteome</keyword>
<dbReference type="EMBL" id="CP059732">
    <property type="protein sequence ID" value="QMW01489.1"/>
    <property type="molecule type" value="Genomic_DNA"/>
</dbReference>
<protein>
    <submittedName>
        <fullName evidence="1">Uncharacterized protein</fullName>
    </submittedName>
</protein>
<reference evidence="1 2" key="1">
    <citation type="submission" date="2020-07" db="EMBL/GenBank/DDBJ databases">
        <title>Spirosoma foliorum sp. nov., isolated from the leaves on the Nejang mountain Korea, Republic of.</title>
        <authorList>
            <person name="Ho H."/>
            <person name="Lee Y.-J."/>
            <person name="Nurcahyanto D.-A."/>
            <person name="Kim S.-G."/>
        </authorList>
    </citation>
    <scope>NUCLEOTIDE SEQUENCE [LARGE SCALE GENOMIC DNA]</scope>
    <source>
        <strain evidence="1 2">PL0136</strain>
    </source>
</reference>
<dbReference type="AlphaFoldDB" id="A0A7G5GRJ7"/>
<dbReference type="KEGG" id="sfol:H3H32_26535"/>
<accession>A0A7G5GRJ7</accession>